<name>A0A9W8B782_9FUNG</name>
<organism evidence="1 2">
    <name type="scientific">Dimargaris verticillata</name>
    <dbReference type="NCBI Taxonomy" id="2761393"/>
    <lineage>
        <taxon>Eukaryota</taxon>
        <taxon>Fungi</taxon>
        <taxon>Fungi incertae sedis</taxon>
        <taxon>Zoopagomycota</taxon>
        <taxon>Kickxellomycotina</taxon>
        <taxon>Dimargaritomycetes</taxon>
        <taxon>Dimargaritales</taxon>
        <taxon>Dimargaritaceae</taxon>
        <taxon>Dimargaris</taxon>
    </lineage>
</organism>
<evidence type="ECO:0000313" key="2">
    <source>
        <dbReference type="Proteomes" id="UP001151582"/>
    </source>
</evidence>
<gene>
    <name evidence="1" type="ORF">H4R34_003580</name>
</gene>
<evidence type="ECO:0000313" key="1">
    <source>
        <dbReference type="EMBL" id="KAJ1977435.1"/>
    </source>
</evidence>
<dbReference type="Pfam" id="PF07924">
    <property type="entry name" value="NuiA"/>
    <property type="match status" value="1"/>
</dbReference>
<dbReference type="EMBL" id="JANBQB010000348">
    <property type="protein sequence ID" value="KAJ1977435.1"/>
    <property type="molecule type" value="Genomic_DNA"/>
</dbReference>
<accession>A0A9W8B782</accession>
<protein>
    <submittedName>
        <fullName evidence="1">Uncharacterized protein</fullName>
    </submittedName>
</protein>
<comment type="caution">
    <text evidence="1">The sequence shown here is derived from an EMBL/GenBank/DDBJ whole genome shotgun (WGS) entry which is preliminary data.</text>
</comment>
<dbReference type="InterPro" id="IPR012489">
    <property type="entry name" value="NucleaseA_inhib-like"/>
</dbReference>
<keyword evidence="2" id="KW-1185">Reference proteome</keyword>
<proteinExistence type="predicted"/>
<dbReference type="OrthoDB" id="2329895at2759"/>
<reference evidence="1" key="1">
    <citation type="submission" date="2022-07" db="EMBL/GenBank/DDBJ databases">
        <title>Phylogenomic reconstructions and comparative analyses of Kickxellomycotina fungi.</title>
        <authorList>
            <person name="Reynolds N.K."/>
            <person name="Stajich J.E."/>
            <person name="Barry K."/>
            <person name="Grigoriev I.V."/>
            <person name="Crous P."/>
            <person name="Smith M.E."/>
        </authorList>
    </citation>
    <scope>NUCLEOTIDE SEQUENCE</scope>
    <source>
        <strain evidence="1">RSA 567</strain>
    </source>
</reference>
<sequence>MSPEVHACERALQSAASDLYYISESDSPFEWFFIPADDLERANLSTGSLPDTPAAFASIMYAHEPNANLRHVLAKCANAGQVPLYQPGSDSDDSPGVRDDAISTPSFSYFSTSSASGSGININSSGSDDDFNASTPFHSRIQSIGEFFEPLMDEAASMGQHKQFRELRDRFCLLFGMDPTALSRCCVYRIGQREVGIYAVGIVPGEGIAGLKTLAIET</sequence>
<dbReference type="Proteomes" id="UP001151582">
    <property type="component" value="Unassembled WGS sequence"/>
</dbReference>
<dbReference type="AlphaFoldDB" id="A0A9W8B782"/>
<dbReference type="Gene3D" id="3.40.1460.10">
    <property type="entry name" value="Nuclease A inhibitor-like"/>
    <property type="match status" value="2"/>
</dbReference>
<dbReference type="InterPro" id="IPR036587">
    <property type="entry name" value="NucleaseA_inhib-like_sf"/>
</dbReference>
<dbReference type="SUPFAM" id="SSF82602">
    <property type="entry name" value="Nuclease A inhibitor (NuiA)"/>
    <property type="match status" value="1"/>
</dbReference>